<keyword evidence="10" id="KW-0206">Cytoskeleton</keyword>
<accession>A0AAW2YWB1</accession>
<evidence type="ECO:0000256" key="8">
    <source>
        <dbReference type="ARBA" id="ARBA00023069"/>
    </source>
</evidence>
<name>A0AAW2YWB1_9EUKA</name>
<dbReference type="PANTHER" id="PTHR12442:SF7">
    <property type="entry name" value="DYNEIN AXONEMAL INTERMEDIATE CHAIN 2"/>
    <property type="match status" value="1"/>
</dbReference>
<evidence type="ECO:0000256" key="5">
    <source>
        <dbReference type="ARBA" id="ARBA00022701"/>
    </source>
</evidence>
<feature type="compositionally biased region" description="Polar residues" evidence="13">
    <location>
        <begin position="572"/>
        <end position="590"/>
    </location>
</feature>
<dbReference type="InterPro" id="IPR036322">
    <property type="entry name" value="WD40_repeat_dom_sf"/>
</dbReference>
<evidence type="ECO:0000256" key="1">
    <source>
        <dbReference type="ARBA" id="ARBA00004430"/>
    </source>
</evidence>
<comment type="similarity">
    <text evidence="2">Belongs to the dynein intermediate chain family.</text>
</comment>
<keyword evidence="15" id="KW-1185">Reference proteome</keyword>
<organism evidence="14 15">
    <name type="scientific">Acrasis kona</name>
    <dbReference type="NCBI Taxonomy" id="1008807"/>
    <lineage>
        <taxon>Eukaryota</taxon>
        <taxon>Discoba</taxon>
        <taxon>Heterolobosea</taxon>
        <taxon>Tetramitia</taxon>
        <taxon>Eutetramitia</taxon>
        <taxon>Acrasidae</taxon>
        <taxon>Acrasis</taxon>
    </lineage>
</organism>
<keyword evidence="5" id="KW-0493">Microtubule</keyword>
<evidence type="ECO:0000256" key="3">
    <source>
        <dbReference type="ARBA" id="ARBA00022490"/>
    </source>
</evidence>
<keyword evidence="9" id="KW-0505">Motor protein</keyword>
<dbReference type="GO" id="GO:0005874">
    <property type="term" value="C:microtubule"/>
    <property type="evidence" value="ECO:0007669"/>
    <property type="project" value="UniProtKB-KW"/>
</dbReference>
<reference evidence="14 15" key="1">
    <citation type="submission" date="2024-03" db="EMBL/GenBank/DDBJ databases">
        <title>The Acrasis kona genome and developmental transcriptomes reveal deep origins of eukaryotic multicellular pathways.</title>
        <authorList>
            <person name="Sheikh S."/>
            <person name="Fu C.-J."/>
            <person name="Brown M.W."/>
            <person name="Baldauf S.L."/>
        </authorList>
    </citation>
    <scope>NUCLEOTIDE SEQUENCE [LARGE SCALE GENOMIC DNA]</scope>
    <source>
        <strain evidence="14 15">ATCC MYA-3509</strain>
    </source>
</reference>
<keyword evidence="8" id="KW-0969">Cilium</keyword>
<keyword evidence="6" id="KW-0677">Repeat</keyword>
<dbReference type="GO" id="GO:0045504">
    <property type="term" value="F:dynein heavy chain binding"/>
    <property type="evidence" value="ECO:0007669"/>
    <property type="project" value="TreeGrafter"/>
</dbReference>
<feature type="repeat" description="WD" evidence="12">
    <location>
        <begin position="269"/>
        <end position="306"/>
    </location>
</feature>
<dbReference type="InterPro" id="IPR015943">
    <property type="entry name" value="WD40/YVTN_repeat-like_dom_sf"/>
</dbReference>
<gene>
    <name evidence="14" type="ORF">AKO1_012362</name>
</gene>
<dbReference type="PANTHER" id="PTHR12442">
    <property type="entry name" value="DYNEIN INTERMEDIATE CHAIN"/>
    <property type="match status" value="1"/>
</dbReference>
<evidence type="ECO:0000256" key="9">
    <source>
        <dbReference type="ARBA" id="ARBA00023175"/>
    </source>
</evidence>
<dbReference type="Proteomes" id="UP001431209">
    <property type="component" value="Unassembled WGS sequence"/>
</dbReference>
<evidence type="ECO:0000256" key="11">
    <source>
        <dbReference type="ARBA" id="ARBA00023273"/>
    </source>
</evidence>
<dbReference type="PROSITE" id="PS50082">
    <property type="entry name" value="WD_REPEATS_2"/>
    <property type="match status" value="1"/>
</dbReference>
<evidence type="ECO:0000256" key="6">
    <source>
        <dbReference type="ARBA" id="ARBA00022737"/>
    </source>
</evidence>
<evidence type="ECO:0000256" key="4">
    <source>
        <dbReference type="ARBA" id="ARBA00022574"/>
    </source>
</evidence>
<dbReference type="GO" id="GO:0036158">
    <property type="term" value="P:outer dynein arm assembly"/>
    <property type="evidence" value="ECO:0007669"/>
    <property type="project" value="TreeGrafter"/>
</dbReference>
<evidence type="ECO:0000313" key="14">
    <source>
        <dbReference type="EMBL" id="KAL0481743.1"/>
    </source>
</evidence>
<dbReference type="SMART" id="SM00320">
    <property type="entry name" value="WD40"/>
    <property type="match status" value="4"/>
</dbReference>
<dbReference type="GO" id="GO:0045503">
    <property type="term" value="F:dynein light chain binding"/>
    <property type="evidence" value="ECO:0007669"/>
    <property type="project" value="TreeGrafter"/>
</dbReference>
<feature type="compositionally biased region" description="Low complexity" evidence="13">
    <location>
        <begin position="591"/>
        <end position="600"/>
    </location>
</feature>
<sequence length="641" mass="73651">MDIYNIEHIYKKQRRRFGRHYEFEDTDIITLTDIKPNDMLNSLYIERTPIHRGVQITKEKSEHEVNTETRQYHSQGMLHLEGGWPKDVNINDIDFKKRYQKKVENDEKYHRVLQNLAEPMVHNLAQNNSLDVYEAYFPPSEKYNQYANVMWRTGTSSATVLTVFKDPCCKYKRTASSISWYPSDYKKIAVAYCTPQSQDVPEGMDMDSFIWDVNNPNTPEMQLLPTSPLCCLEYNPKDTSCIVAGAYNGTLFYFDTRRGSQSVDYSHMDKSHNDPVYDVQWIQSKQGTEFASISTDGLLLIWDVRNLGEPIERNVLDTKGSKHLPEGTLGLISLDYNTQYSTSKFLIGTEQGVISSWNRKSKKKDKIERSYHGHHGTIYSVQRNPFLTRFFLSIGDWTARVWMDEIWKQPLIETRYNDSYLTGGCWSPSRPGVFFTTRMDGTLDVWDFLHNHNKPLVSVGLSDTGLYSIRPSNGKYLAVGDALGNVSFVELSDDLCNFMNGEGQSSSEEKDAIMKMFEREMKREKVLEAQKKKEDVEAPTSISVNDAFFETTVVDNEYMYESEAADLLRPPTVTSRPSSASRSGTISRPQSASSRASSSVSLYVSRIDQNVEIQDDVDEEELKRITQEFFEEINGQDEIKV</sequence>
<protein>
    <submittedName>
        <fullName evidence="14">Dynein intermediate chain</fullName>
    </submittedName>
</protein>
<dbReference type="InterPro" id="IPR001680">
    <property type="entry name" value="WD40_rpt"/>
</dbReference>
<keyword evidence="11" id="KW-0966">Cell projection</keyword>
<evidence type="ECO:0000313" key="15">
    <source>
        <dbReference type="Proteomes" id="UP001431209"/>
    </source>
</evidence>
<dbReference type="GO" id="GO:0036157">
    <property type="term" value="C:outer dynein arm"/>
    <property type="evidence" value="ECO:0007669"/>
    <property type="project" value="TreeGrafter"/>
</dbReference>
<keyword evidence="7" id="KW-0243">Dynein</keyword>
<evidence type="ECO:0000256" key="13">
    <source>
        <dbReference type="SAM" id="MobiDB-lite"/>
    </source>
</evidence>
<evidence type="ECO:0000256" key="7">
    <source>
        <dbReference type="ARBA" id="ARBA00023017"/>
    </source>
</evidence>
<dbReference type="SUPFAM" id="SSF50978">
    <property type="entry name" value="WD40 repeat-like"/>
    <property type="match status" value="1"/>
</dbReference>
<dbReference type="GO" id="GO:0003341">
    <property type="term" value="P:cilium movement"/>
    <property type="evidence" value="ECO:0007669"/>
    <property type="project" value="TreeGrafter"/>
</dbReference>
<comment type="subcellular location">
    <subcellularLocation>
        <location evidence="1">Cytoplasm</location>
        <location evidence="1">Cytoskeleton</location>
        <location evidence="1">Cilium axoneme</location>
    </subcellularLocation>
</comment>
<comment type="caution">
    <text evidence="14">The sequence shown here is derived from an EMBL/GenBank/DDBJ whole genome shotgun (WGS) entry which is preliminary data.</text>
</comment>
<keyword evidence="3" id="KW-0963">Cytoplasm</keyword>
<dbReference type="Gene3D" id="2.130.10.10">
    <property type="entry name" value="YVTN repeat-like/Quinoprotein amine dehydrogenase"/>
    <property type="match status" value="2"/>
</dbReference>
<dbReference type="InterPro" id="IPR050687">
    <property type="entry name" value="Dynein_IC"/>
</dbReference>
<dbReference type="AlphaFoldDB" id="A0AAW2YWB1"/>
<evidence type="ECO:0000256" key="10">
    <source>
        <dbReference type="ARBA" id="ARBA00023212"/>
    </source>
</evidence>
<evidence type="ECO:0000256" key="2">
    <source>
        <dbReference type="ARBA" id="ARBA00011059"/>
    </source>
</evidence>
<evidence type="ECO:0000256" key="12">
    <source>
        <dbReference type="PROSITE-ProRule" id="PRU00221"/>
    </source>
</evidence>
<keyword evidence="4 12" id="KW-0853">WD repeat</keyword>
<feature type="region of interest" description="Disordered" evidence="13">
    <location>
        <begin position="565"/>
        <end position="600"/>
    </location>
</feature>
<proteinExistence type="inferred from homology"/>
<dbReference type="EMBL" id="JAOPGA020000789">
    <property type="protein sequence ID" value="KAL0481743.1"/>
    <property type="molecule type" value="Genomic_DNA"/>
</dbReference>